<evidence type="ECO:0000313" key="2">
    <source>
        <dbReference type="EMBL" id="GMT36023.1"/>
    </source>
</evidence>
<feature type="domain" description="Beta-lactamase-related" evidence="1">
    <location>
        <begin position="6"/>
        <end position="232"/>
    </location>
</feature>
<dbReference type="Proteomes" id="UP001432322">
    <property type="component" value="Unassembled WGS sequence"/>
</dbReference>
<dbReference type="Gene3D" id="3.40.710.10">
    <property type="entry name" value="DD-peptidase/beta-lactamase superfamily"/>
    <property type="match status" value="1"/>
</dbReference>
<dbReference type="AlphaFoldDB" id="A0AAV5WZ67"/>
<proteinExistence type="predicted"/>
<keyword evidence="3" id="KW-1185">Reference proteome</keyword>
<organism evidence="2 3">
    <name type="scientific">Pristionchus fissidentatus</name>
    <dbReference type="NCBI Taxonomy" id="1538716"/>
    <lineage>
        <taxon>Eukaryota</taxon>
        <taxon>Metazoa</taxon>
        <taxon>Ecdysozoa</taxon>
        <taxon>Nematoda</taxon>
        <taxon>Chromadorea</taxon>
        <taxon>Rhabditida</taxon>
        <taxon>Rhabditina</taxon>
        <taxon>Diplogasteromorpha</taxon>
        <taxon>Diplogasteroidea</taxon>
        <taxon>Neodiplogasteridae</taxon>
        <taxon>Pristionchus</taxon>
    </lineage>
</organism>
<dbReference type="Pfam" id="PF00144">
    <property type="entry name" value="Beta-lactamase"/>
    <property type="match status" value="1"/>
</dbReference>
<sequence>SSVIQTIPLWKPGSKMGYSGVAYGFVIDQLVMRLDKKKRTAARYFNEVIRKESRDAEFFIGLPLEENHRVARVSNPSLLSSSIAHLSHPLNYAKIMYNFFSNGMVAESSAKYPLFLDIMSVDVNPFNSPTIRSLPLISCLGIGTTRAMAHTLHAAALMLTEEERRYLMNPVGEEEDFVLSKKKLYGRGFAYSRHPKHSHRFIISFWGNGLQMVGWDPIDDVIFVLFRNGLKAGDNGKNEMDEMIREAF</sequence>
<reference evidence="2" key="1">
    <citation type="submission" date="2023-10" db="EMBL/GenBank/DDBJ databases">
        <title>Genome assembly of Pristionchus species.</title>
        <authorList>
            <person name="Yoshida K."/>
            <person name="Sommer R.J."/>
        </authorList>
    </citation>
    <scope>NUCLEOTIDE SEQUENCE</scope>
    <source>
        <strain evidence="2">RS5133</strain>
    </source>
</reference>
<dbReference type="EMBL" id="BTSY01000007">
    <property type="protein sequence ID" value="GMT36023.1"/>
    <property type="molecule type" value="Genomic_DNA"/>
</dbReference>
<feature type="non-terminal residue" evidence="2">
    <location>
        <position position="248"/>
    </location>
</feature>
<protein>
    <recommendedName>
        <fullName evidence="1">Beta-lactamase-related domain-containing protein</fullName>
    </recommendedName>
</protein>
<feature type="non-terminal residue" evidence="2">
    <location>
        <position position="1"/>
    </location>
</feature>
<accession>A0AAV5WZ67</accession>
<dbReference type="PANTHER" id="PTHR43319">
    <property type="entry name" value="BETA-LACTAMASE-RELATED"/>
    <property type="match status" value="1"/>
</dbReference>
<evidence type="ECO:0000313" key="3">
    <source>
        <dbReference type="Proteomes" id="UP001432322"/>
    </source>
</evidence>
<name>A0AAV5WZ67_9BILA</name>
<comment type="caution">
    <text evidence="2">The sequence shown here is derived from an EMBL/GenBank/DDBJ whole genome shotgun (WGS) entry which is preliminary data.</text>
</comment>
<dbReference type="InterPro" id="IPR052907">
    <property type="entry name" value="Beta-lactamase/esterase"/>
</dbReference>
<dbReference type="PANTHER" id="PTHR43319:SF3">
    <property type="entry name" value="BETA-LACTAMASE-RELATED DOMAIN-CONTAINING PROTEIN"/>
    <property type="match status" value="1"/>
</dbReference>
<dbReference type="InterPro" id="IPR001466">
    <property type="entry name" value="Beta-lactam-related"/>
</dbReference>
<evidence type="ECO:0000259" key="1">
    <source>
        <dbReference type="Pfam" id="PF00144"/>
    </source>
</evidence>
<dbReference type="SUPFAM" id="SSF56601">
    <property type="entry name" value="beta-lactamase/transpeptidase-like"/>
    <property type="match status" value="1"/>
</dbReference>
<gene>
    <name evidence="2" type="ORF">PFISCL1PPCAC_27320</name>
</gene>
<dbReference type="InterPro" id="IPR012338">
    <property type="entry name" value="Beta-lactam/transpept-like"/>
</dbReference>